<dbReference type="Pfam" id="PF18142">
    <property type="entry name" value="SLATT_fungal"/>
    <property type="match status" value="1"/>
</dbReference>
<organism evidence="3 4">
    <name type="scientific">Aspergillus luchuensis (strain CBS 106.47)</name>
    <dbReference type="NCBI Taxonomy" id="1137211"/>
    <lineage>
        <taxon>Eukaryota</taxon>
        <taxon>Fungi</taxon>
        <taxon>Dikarya</taxon>
        <taxon>Ascomycota</taxon>
        <taxon>Pezizomycotina</taxon>
        <taxon>Eurotiomycetes</taxon>
        <taxon>Eurotiomycetidae</taxon>
        <taxon>Eurotiales</taxon>
        <taxon>Aspergillaceae</taxon>
        <taxon>Aspergillus</taxon>
        <taxon>Aspergillus subgen. Circumdati</taxon>
    </lineage>
</organism>
<proteinExistence type="predicted"/>
<gene>
    <name evidence="3" type="ORF">ASPFODRAFT_148777</name>
</gene>
<keyword evidence="1" id="KW-0472">Membrane</keyword>
<protein>
    <recommendedName>
        <fullName evidence="2">SMODS and SLOG-associating 2TM effector domain-containing protein</fullName>
    </recommendedName>
</protein>
<feature type="non-terminal residue" evidence="3">
    <location>
        <position position="1"/>
    </location>
</feature>
<dbReference type="PANTHER" id="PTHR38793:SF3">
    <property type="entry name" value="SMODS AND SLOG-ASSOCIATING 2TM EFFECTOR DOMAIN-CONTAINING PROTEIN"/>
    <property type="match status" value="1"/>
</dbReference>
<dbReference type="AlphaFoldDB" id="A0A1M3SYT5"/>
<dbReference type="NCBIfam" id="NF033635">
    <property type="entry name" value="SLATT_fungal"/>
    <property type="match status" value="1"/>
</dbReference>
<evidence type="ECO:0000313" key="3">
    <source>
        <dbReference type="EMBL" id="OJZ79657.1"/>
    </source>
</evidence>
<keyword evidence="1" id="KW-1133">Transmembrane helix</keyword>
<dbReference type="OrthoDB" id="4472872at2759"/>
<name>A0A1M3SYT5_ASPLC</name>
<dbReference type="Proteomes" id="UP000184063">
    <property type="component" value="Unassembled WGS sequence"/>
</dbReference>
<feature type="domain" description="SMODS and SLOG-associating 2TM effector" evidence="2">
    <location>
        <begin position="4"/>
        <end position="65"/>
    </location>
</feature>
<evidence type="ECO:0000259" key="2">
    <source>
        <dbReference type="Pfam" id="PF18142"/>
    </source>
</evidence>
<evidence type="ECO:0000256" key="1">
    <source>
        <dbReference type="SAM" id="Phobius"/>
    </source>
</evidence>
<accession>A0A1M3SYT5</accession>
<evidence type="ECO:0000313" key="4">
    <source>
        <dbReference type="Proteomes" id="UP000184063"/>
    </source>
</evidence>
<feature type="transmembrane region" description="Helical" evidence="1">
    <location>
        <begin position="20"/>
        <end position="39"/>
    </location>
</feature>
<dbReference type="InterPro" id="IPR041622">
    <property type="entry name" value="SLATT_fungi"/>
</dbReference>
<dbReference type="VEuPathDB" id="FungiDB:ASPFODRAFT_148777"/>
<feature type="transmembrane region" description="Helical" evidence="1">
    <location>
        <begin position="45"/>
        <end position="66"/>
    </location>
</feature>
<dbReference type="PANTHER" id="PTHR38793">
    <property type="entry name" value="SLATT_FUNGAL DOMAIN-CONTAINING PROTEIN-RELATED"/>
    <property type="match status" value="1"/>
</dbReference>
<dbReference type="EMBL" id="KV878279">
    <property type="protein sequence ID" value="OJZ79657.1"/>
    <property type="molecule type" value="Genomic_DNA"/>
</dbReference>
<keyword evidence="1" id="KW-0812">Transmembrane</keyword>
<sequence length="71" mass="7797">RKLKTQERHKKSHHQLFSVVFNFLVIVQLAIGATITALGPLASEHMLAITVLGALNTVVAGIVFLYRQSLS</sequence>
<reference evidence="4" key="1">
    <citation type="journal article" date="2017" name="Genome Biol.">
        <title>Comparative genomics reveals high biological diversity and specific adaptations in the industrially and medically important fungal genus Aspergillus.</title>
        <authorList>
            <person name="de Vries R.P."/>
            <person name="Riley R."/>
            <person name="Wiebenga A."/>
            <person name="Aguilar-Osorio G."/>
            <person name="Amillis S."/>
            <person name="Uchima C.A."/>
            <person name="Anderluh G."/>
            <person name="Asadollahi M."/>
            <person name="Askin M."/>
            <person name="Barry K."/>
            <person name="Battaglia E."/>
            <person name="Bayram O."/>
            <person name="Benocci T."/>
            <person name="Braus-Stromeyer S.A."/>
            <person name="Caldana C."/>
            <person name="Canovas D."/>
            <person name="Cerqueira G.C."/>
            <person name="Chen F."/>
            <person name="Chen W."/>
            <person name="Choi C."/>
            <person name="Clum A."/>
            <person name="Dos Santos R.A."/>
            <person name="Damasio A.R."/>
            <person name="Diallinas G."/>
            <person name="Emri T."/>
            <person name="Fekete E."/>
            <person name="Flipphi M."/>
            <person name="Freyberg S."/>
            <person name="Gallo A."/>
            <person name="Gournas C."/>
            <person name="Habgood R."/>
            <person name="Hainaut M."/>
            <person name="Harispe M.L."/>
            <person name="Henrissat B."/>
            <person name="Hilden K.S."/>
            <person name="Hope R."/>
            <person name="Hossain A."/>
            <person name="Karabika E."/>
            <person name="Karaffa L."/>
            <person name="Karanyi Z."/>
            <person name="Krasevec N."/>
            <person name="Kuo A."/>
            <person name="Kusch H."/>
            <person name="LaButti K."/>
            <person name="Lagendijk E.L."/>
            <person name="Lapidus A."/>
            <person name="Levasseur A."/>
            <person name="Lindquist E."/>
            <person name="Lipzen A."/>
            <person name="Logrieco A.F."/>
            <person name="MacCabe A."/>
            <person name="Maekelae M.R."/>
            <person name="Malavazi I."/>
            <person name="Melin P."/>
            <person name="Meyer V."/>
            <person name="Mielnichuk N."/>
            <person name="Miskei M."/>
            <person name="Molnar A.P."/>
            <person name="Mule G."/>
            <person name="Ngan C.Y."/>
            <person name="Orejas M."/>
            <person name="Orosz E."/>
            <person name="Ouedraogo J.P."/>
            <person name="Overkamp K.M."/>
            <person name="Park H.-S."/>
            <person name="Perrone G."/>
            <person name="Piumi F."/>
            <person name="Punt P.J."/>
            <person name="Ram A.F."/>
            <person name="Ramon A."/>
            <person name="Rauscher S."/>
            <person name="Record E."/>
            <person name="Riano-Pachon D.M."/>
            <person name="Robert V."/>
            <person name="Roehrig J."/>
            <person name="Ruller R."/>
            <person name="Salamov A."/>
            <person name="Salih N.S."/>
            <person name="Samson R.A."/>
            <person name="Sandor E."/>
            <person name="Sanguinetti M."/>
            <person name="Schuetze T."/>
            <person name="Sepcic K."/>
            <person name="Shelest E."/>
            <person name="Sherlock G."/>
            <person name="Sophianopoulou V."/>
            <person name="Squina F.M."/>
            <person name="Sun H."/>
            <person name="Susca A."/>
            <person name="Todd R.B."/>
            <person name="Tsang A."/>
            <person name="Unkles S.E."/>
            <person name="van de Wiele N."/>
            <person name="van Rossen-Uffink D."/>
            <person name="Oliveira J.V."/>
            <person name="Vesth T.C."/>
            <person name="Visser J."/>
            <person name="Yu J.-H."/>
            <person name="Zhou M."/>
            <person name="Andersen M.R."/>
            <person name="Archer D.B."/>
            <person name="Baker S.E."/>
            <person name="Benoit I."/>
            <person name="Brakhage A.A."/>
            <person name="Braus G.H."/>
            <person name="Fischer R."/>
            <person name="Frisvad J.C."/>
            <person name="Goldman G.H."/>
            <person name="Houbraken J."/>
            <person name="Oakley B."/>
            <person name="Pocsi I."/>
            <person name="Scazzocchio C."/>
            <person name="Seiboth B."/>
            <person name="vanKuyk P.A."/>
            <person name="Wortman J."/>
            <person name="Dyer P.S."/>
            <person name="Grigoriev I.V."/>
        </authorList>
    </citation>
    <scope>NUCLEOTIDE SEQUENCE [LARGE SCALE GENOMIC DNA]</scope>
    <source>
        <strain evidence="4">CBS 106.47</strain>
    </source>
</reference>